<dbReference type="NCBIfam" id="TIGR04123">
    <property type="entry name" value="P_estr_lig_assc"/>
    <property type="match status" value="1"/>
</dbReference>
<gene>
    <name evidence="1" type="primary">pdeM</name>
    <name evidence="1" type="ORF">D3P05_08285</name>
</gene>
<keyword evidence="2" id="KW-1185">Reference proteome</keyword>
<accession>A0A419A8G0</accession>
<dbReference type="PANTHER" id="PTHR39323">
    <property type="entry name" value="BLR1149 PROTEIN"/>
    <property type="match status" value="1"/>
</dbReference>
<keyword evidence="1" id="KW-0378">Hydrolase</keyword>
<dbReference type="Proteomes" id="UP000283587">
    <property type="component" value="Unassembled WGS sequence"/>
</dbReference>
<dbReference type="InterPro" id="IPR026336">
    <property type="entry name" value="PdeM-like"/>
</dbReference>
<organism evidence="1 2">
    <name type="scientific">Paracoccus siganidrum</name>
    <dbReference type="NCBI Taxonomy" id="1276757"/>
    <lineage>
        <taxon>Bacteria</taxon>
        <taxon>Pseudomonadati</taxon>
        <taxon>Pseudomonadota</taxon>
        <taxon>Alphaproteobacteria</taxon>
        <taxon>Rhodobacterales</taxon>
        <taxon>Paracoccaceae</taxon>
        <taxon>Paracoccus</taxon>
    </lineage>
</organism>
<dbReference type="GO" id="GO:0016874">
    <property type="term" value="F:ligase activity"/>
    <property type="evidence" value="ECO:0007669"/>
    <property type="project" value="UniProtKB-KW"/>
</dbReference>
<reference evidence="2" key="1">
    <citation type="submission" date="2018-09" db="EMBL/GenBank/DDBJ databases">
        <title>Paracoccus onubensis nov. sp. a moderate halophilic bacterium isolated from Gruta de las Maravillas (Aracena, Spain).</title>
        <authorList>
            <person name="Jurado V."/>
            <person name="Gutierrez-Patricio S."/>
            <person name="Gonzalez-Pimentel J.L."/>
            <person name="Miller A.Z."/>
            <person name="Laiz L."/>
            <person name="Saiz-Jimenez C."/>
        </authorList>
    </citation>
    <scope>NUCLEOTIDE SEQUENCE [LARGE SCALE GENOMIC DNA]</scope>
    <source>
        <strain evidence="2">DSM 26381</strain>
    </source>
</reference>
<dbReference type="GO" id="GO:0016787">
    <property type="term" value="F:hydrolase activity"/>
    <property type="evidence" value="ECO:0007669"/>
    <property type="project" value="UniProtKB-KW"/>
</dbReference>
<name>A0A419A8G0_9RHOB</name>
<dbReference type="AlphaFoldDB" id="A0A419A8G0"/>
<dbReference type="PANTHER" id="PTHR39323:SF1">
    <property type="entry name" value="BLR1149 PROTEIN"/>
    <property type="match status" value="1"/>
</dbReference>
<dbReference type="SUPFAM" id="SSF56300">
    <property type="entry name" value="Metallo-dependent phosphatases"/>
    <property type="match status" value="1"/>
</dbReference>
<dbReference type="GO" id="GO:0004519">
    <property type="term" value="F:endonuclease activity"/>
    <property type="evidence" value="ECO:0007669"/>
    <property type="project" value="UniProtKB-KW"/>
</dbReference>
<comment type="caution">
    <text evidence="1">The sequence shown here is derived from an EMBL/GenBank/DDBJ whole genome shotgun (WGS) entry which is preliminary data.</text>
</comment>
<keyword evidence="1" id="KW-0255">Endonuclease</keyword>
<proteinExistence type="predicted"/>
<sequence length="235" mass="25344">MAEPGTGRALRFAGLDFVARPSGALWWPERQTLILADLHLGRSERYARRGGPLLPPWDLADTLDRLGAEIEALQPLRVVSLGDGFDDDLAGRAIAADAARRLWHLAQGRDWIWVAGNHDPLPAGPGLPGRSLDELRDGIALRHIAGQGPDVSGHMHPVLRLAGRNWRCFVLGRDHLVLPAFGTYTGGLAITAPAFRRLVPQGLAICCSERMFTVPLAGDGPGMRRGSGANGQGRR</sequence>
<dbReference type="Gene3D" id="3.60.21.10">
    <property type="match status" value="1"/>
</dbReference>
<dbReference type="EC" id="3.1.-.-" evidence="1"/>
<keyword evidence="1" id="KW-0436">Ligase</keyword>
<keyword evidence="1" id="KW-0540">Nuclease</keyword>
<dbReference type="InterPro" id="IPR029052">
    <property type="entry name" value="Metallo-depent_PP-like"/>
</dbReference>
<evidence type="ECO:0000313" key="2">
    <source>
        <dbReference type="Proteomes" id="UP000283587"/>
    </source>
</evidence>
<dbReference type="OrthoDB" id="9795838at2"/>
<dbReference type="EMBL" id="QZEW01000028">
    <property type="protein sequence ID" value="RJL18084.1"/>
    <property type="molecule type" value="Genomic_DNA"/>
</dbReference>
<dbReference type="RefSeq" id="WP_119897702.1">
    <property type="nucleotide sequence ID" value="NZ_QNRC01000002.1"/>
</dbReference>
<evidence type="ECO:0000313" key="1">
    <source>
        <dbReference type="EMBL" id="RJL18084.1"/>
    </source>
</evidence>
<protein>
    <submittedName>
        <fullName evidence="1">Ligase-associated DNA damage response endonuclease PdeM</fullName>
        <ecNumber evidence="1">3.1.-.-</ecNumber>
    </submittedName>
</protein>